<dbReference type="EMBL" id="LK021339">
    <property type="protein sequence ID" value="CDQ45572.1"/>
    <property type="molecule type" value="Genomic_DNA"/>
</dbReference>
<dbReference type="RefSeq" id="WP_138158178.1">
    <property type="nucleotide sequence ID" value="NZ_CP074376.1"/>
</dbReference>
<dbReference type="AlphaFoldDB" id="A0AAV2WNV4"/>
<accession>A0AAV2WNV4</accession>
<dbReference type="Proteomes" id="UP000028864">
    <property type="component" value="Unassembled WGS sequence"/>
</dbReference>
<sequence length="216" mass="22471">MSTWNSGGGPPPIVPRPPSRGGPNVALIAGIAAAVLVIGGGVAYFVLSPSDPDEPAGQQTSESAQTSDAPTSEQSEDDNDRLMKVLPRGYPDGACKPVARLDGALATIACTVNKDPGGPMSATYSLLVDSAALKTAIDDLGTTSTVVDCPGRIQSPGPWRHNASLHEVSGTLMCGIQNDNPMLAWTNFDDQMFAVVQGRPAGPTLDNLYAWWSTHS</sequence>
<proteinExistence type="predicted"/>
<evidence type="ECO:0000313" key="4">
    <source>
        <dbReference type="Proteomes" id="UP000028864"/>
    </source>
</evidence>
<keyword evidence="2" id="KW-1133">Transmembrane helix</keyword>
<protein>
    <submittedName>
        <fullName evidence="3">Serine/threonine protein kinase</fullName>
    </submittedName>
</protein>
<organism evidence="3 4">
    <name type="scientific">Mycolicibacterium neoaurum</name>
    <name type="common">Mycobacterium neoaurum</name>
    <dbReference type="NCBI Taxonomy" id="1795"/>
    <lineage>
        <taxon>Bacteria</taxon>
        <taxon>Bacillati</taxon>
        <taxon>Actinomycetota</taxon>
        <taxon>Actinomycetes</taxon>
        <taxon>Mycobacteriales</taxon>
        <taxon>Mycobacteriaceae</taxon>
        <taxon>Mycolicibacterium</taxon>
    </lineage>
</organism>
<evidence type="ECO:0000256" key="2">
    <source>
        <dbReference type="SAM" id="Phobius"/>
    </source>
</evidence>
<reference evidence="3" key="1">
    <citation type="submission" date="2014-05" db="EMBL/GenBank/DDBJ databases">
        <authorList>
            <person name="Urmite Genomes"/>
        </authorList>
    </citation>
    <scope>NUCLEOTIDE SEQUENCE</scope>
    <source>
        <strain evidence="3">DSM 44074</strain>
    </source>
</reference>
<evidence type="ECO:0000256" key="1">
    <source>
        <dbReference type="SAM" id="MobiDB-lite"/>
    </source>
</evidence>
<keyword evidence="3" id="KW-0723">Serine/threonine-protein kinase</keyword>
<keyword evidence="3" id="KW-0418">Kinase</keyword>
<keyword evidence="3" id="KW-0808">Transferase</keyword>
<dbReference type="GO" id="GO:0004674">
    <property type="term" value="F:protein serine/threonine kinase activity"/>
    <property type="evidence" value="ECO:0007669"/>
    <property type="project" value="UniProtKB-KW"/>
</dbReference>
<feature type="compositionally biased region" description="Polar residues" evidence="1">
    <location>
        <begin position="57"/>
        <end position="73"/>
    </location>
</feature>
<keyword evidence="2" id="KW-0812">Transmembrane</keyword>
<feature type="transmembrane region" description="Helical" evidence="2">
    <location>
        <begin position="25"/>
        <end position="47"/>
    </location>
</feature>
<evidence type="ECO:0000313" key="3">
    <source>
        <dbReference type="EMBL" id="CDQ45572.1"/>
    </source>
</evidence>
<reference evidence="3" key="2">
    <citation type="submission" date="2015-09" db="EMBL/GenBank/DDBJ databases">
        <title>Draft genome sequence of Mycobacterium neoaurum DSM 44074.</title>
        <authorList>
            <person name="Croce O."/>
            <person name="Robert C."/>
            <person name="Raoult D."/>
            <person name="Drancourt M."/>
        </authorList>
    </citation>
    <scope>NUCLEOTIDE SEQUENCE</scope>
    <source>
        <strain evidence="3">DSM 44074</strain>
    </source>
</reference>
<gene>
    <name evidence="3" type="ORF">BN1047_03470</name>
</gene>
<feature type="region of interest" description="Disordered" evidence="1">
    <location>
        <begin position="49"/>
        <end position="79"/>
    </location>
</feature>
<keyword evidence="2" id="KW-0472">Membrane</keyword>
<name>A0AAV2WNV4_MYCNE</name>